<reference evidence="3" key="1">
    <citation type="journal article" date="2014" name="Sci. Data">
        <title>Genomes of diverse isolates of the marine cyanobacterium Prochlorococcus.</title>
        <authorList>
            <person name="Biller S."/>
            <person name="Berube P."/>
            <person name="Thompson J."/>
            <person name="Kelly L."/>
            <person name="Roggensack S."/>
            <person name="Awad L."/>
            <person name="Roache-Johnson K."/>
            <person name="Ding H."/>
            <person name="Giovannoni S.J."/>
            <person name="Moore L.R."/>
            <person name="Chisholm S.W."/>
        </authorList>
    </citation>
    <scope>NUCLEOTIDE SEQUENCE [LARGE SCALE GENOMIC DNA]</scope>
    <source>
        <strain evidence="3">PAC1</strain>
    </source>
</reference>
<name>A0A0A2CBV4_PROMR</name>
<accession>A0A0A2CBV4</accession>
<keyword evidence="1" id="KW-0812">Transmembrane</keyword>
<feature type="transmembrane region" description="Helical" evidence="1">
    <location>
        <begin position="58"/>
        <end position="77"/>
    </location>
</feature>
<gene>
    <name evidence="2" type="ORF">EV03_0065</name>
</gene>
<sequence length="90" mass="10533">MRVFFLLVFLLSTSAEMLDLLRNIYFAADAWTGNIQNEMDASYVEQSSLTNLFTEQKFLGWAGLLLIFVAICAIFYFQFQAWEQEDQEQK</sequence>
<keyword evidence="1" id="KW-0472">Membrane</keyword>
<organism evidence="2 3">
    <name type="scientific">Prochlorococcus marinus str. PAC1</name>
    <dbReference type="NCBI Taxonomy" id="59924"/>
    <lineage>
        <taxon>Bacteria</taxon>
        <taxon>Bacillati</taxon>
        <taxon>Cyanobacteriota</taxon>
        <taxon>Cyanophyceae</taxon>
        <taxon>Synechococcales</taxon>
        <taxon>Prochlorococcaceae</taxon>
        <taxon>Prochlorococcus</taxon>
    </lineage>
</organism>
<dbReference type="EMBL" id="JNAX01000002">
    <property type="protein sequence ID" value="KGG22395.1"/>
    <property type="molecule type" value="Genomic_DNA"/>
</dbReference>
<evidence type="ECO:0000313" key="2">
    <source>
        <dbReference type="EMBL" id="KGG22395.1"/>
    </source>
</evidence>
<proteinExistence type="predicted"/>
<evidence type="ECO:0000256" key="1">
    <source>
        <dbReference type="SAM" id="Phobius"/>
    </source>
</evidence>
<protein>
    <submittedName>
        <fullName evidence="2">Uncharacterized protein</fullName>
    </submittedName>
</protein>
<dbReference type="Proteomes" id="UP000030392">
    <property type="component" value="Unassembled WGS sequence"/>
</dbReference>
<evidence type="ECO:0000313" key="3">
    <source>
        <dbReference type="Proteomes" id="UP000030392"/>
    </source>
</evidence>
<keyword evidence="1" id="KW-1133">Transmembrane helix</keyword>
<comment type="caution">
    <text evidence="2">The sequence shown here is derived from an EMBL/GenBank/DDBJ whole genome shotgun (WGS) entry which is preliminary data.</text>
</comment>
<dbReference type="AlphaFoldDB" id="A0A0A2CBV4"/>